<dbReference type="HAMAP" id="MF_00260">
    <property type="entry name" value="Porphobil_deam"/>
    <property type="match status" value="1"/>
</dbReference>
<evidence type="ECO:0000256" key="3">
    <source>
        <dbReference type="ARBA" id="ARBA00022679"/>
    </source>
</evidence>
<dbReference type="Pfam" id="PF01379">
    <property type="entry name" value="Porphobil_deam"/>
    <property type="match status" value="1"/>
</dbReference>
<dbReference type="PIRSF" id="PIRSF001438">
    <property type="entry name" value="4pyrrol_synth_OHMeBilane_synth"/>
    <property type="match status" value="1"/>
</dbReference>
<dbReference type="InterPro" id="IPR000860">
    <property type="entry name" value="HemC"/>
</dbReference>
<evidence type="ECO:0000259" key="9">
    <source>
        <dbReference type="Pfam" id="PF03900"/>
    </source>
</evidence>
<dbReference type="PANTHER" id="PTHR11557">
    <property type="entry name" value="PORPHOBILINOGEN DEAMINASE"/>
    <property type="match status" value="1"/>
</dbReference>
<dbReference type="InterPro" id="IPR022417">
    <property type="entry name" value="Porphobilin_deaminase_N"/>
</dbReference>
<evidence type="ECO:0000256" key="4">
    <source>
        <dbReference type="ARBA" id="ARBA00023244"/>
    </source>
</evidence>
<organism evidence="10 11">
    <name type="scientific">Catenuloplanes nepalensis</name>
    <dbReference type="NCBI Taxonomy" id="587533"/>
    <lineage>
        <taxon>Bacteria</taxon>
        <taxon>Bacillati</taxon>
        <taxon>Actinomycetota</taxon>
        <taxon>Actinomycetes</taxon>
        <taxon>Micromonosporales</taxon>
        <taxon>Micromonosporaceae</taxon>
        <taxon>Catenuloplanes</taxon>
    </lineage>
</organism>
<proteinExistence type="inferred from homology"/>
<sequence length="342" mass="34990">MTDSPSPETGAPLRLGTRGSALALAQSQRVANALTAATGRPVELVRIVTSGDASAAPVRTLGVGVFVSALRDALSAGRIDFAVHSYKDLPTAPAAGLHIAAVPAREDPRDALVSRDGLRLTELPPGARIGTGAVRRIAQLHALGLQFETVPIRGNVDTRISRVVGPHADLDAVVLARAGLTRLGRDGEITETLDPMLMLPAPAQGALAVECRADDADLVDLLAVLDDPDTRAVVAAERSLLATLEAGCSAPVGAYAEMAEGDDGDEIYLRGAVIAPDGSHDVRLSRTGRPADAVEIGKALAADLLDSGAAGLWTAGPAQPPNGTTPNASPRTAEAHVTGSTQ</sequence>
<comment type="subunit">
    <text evidence="6">Monomer.</text>
</comment>
<dbReference type="PRINTS" id="PR00151">
    <property type="entry name" value="PORPHBDMNASE"/>
</dbReference>
<dbReference type="NCBIfam" id="TIGR00212">
    <property type="entry name" value="hemC"/>
    <property type="match status" value="1"/>
</dbReference>
<dbReference type="EC" id="2.5.1.61" evidence="6"/>
<dbReference type="InterPro" id="IPR036803">
    <property type="entry name" value="Porphobilinogen_deaminase_C_sf"/>
</dbReference>
<dbReference type="PROSITE" id="PS00533">
    <property type="entry name" value="PORPHOBILINOGEN_DEAM"/>
    <property type="match status" value="1"/>
</dbReference>
<dbReference type="RefSeq" id="WP_306835517.1">
    <property type="nucleotide sequence ID" value="NZ_JAUSRA010000001.1"/>
</dbReference>
<dbReference type="GO" id="GO:0004418">
    <property type="term" value="F:hydroxymethylbilane synthase activity"/>
    <property type="evidence" value="ECO:0007669"/>
    <property type="project" value="UniProtKB-EC"/>
</dbReference>
<comment type="catalytic activity">
    <reaction evidence="5 6">
        <text>4 porphobilinogen + H2O = hydroxymethylbilane + 4 NH4(+)</text>
        <dbReference type="Rhea" id="RHEA:13185"/>
        <dbReference type="ChEBI" id="CHEBI:15377"/>
        <dbReference type="ChEBI" id="CHEBI:28938"/>
        <dbReference type="ChEBI" id="CHEBI:57845"/>
        <dbReference type="ChEBI" id="CHEBI:58126"/>
        <dbReference type="EC" id="2.5.1.61"/>
    </reaction>
</comment>
<dbReference type="InterPro" id="IPR022418">
    <property type="entry name" value="Porphobilinogen_deaminase_C"/>
</dbReference>
<feature type="compositionally biased region" description="Polar residues" evidence="7">
    <location>
        <begin position="321"/>
        <end position="330"/>
    </location>
</feature>
<dbReference type="Gene3D" id="3.40.190.10">
    <property type="entry name" value="Periplasmic binding protein-like II"/>
    <property type="match status" value="2"/>
</dbReference>
<evidence type="ECO:0000256" key="7">
    <source>
        <dbReference type="SAM" id="MobiDB-lite"/>
    </source>
</evidence>
<comment type="function">
    <text evidence="1 6">Tetrapolymerization of the monopyrrole PBG into the hydroxymethylbilane pre-uroporphyrinogen in several discrete steps.</text>
</comment>
<comment type="cofactor">
    <cofactor evidence="6">
        <name>dipyrromethane</name>
        <dbReference type="ChEBI" id="CHEBI:60342"/>
    </cofactor>
    <text evidence="6">Binds 1 dipyrromethane group covalently.</text>
</comment>
<evidence type="ECO:0000256" key="2">
    <source>
        <dbReference type="ARBA" id="ARBA00005638"/>
    </source>
</evidence>
<comment type="miscellaneous">
    <text evidence="6">The porphobilinogen subunits are added to the dipyrromethane group.</text>
</comment>
<evidence type="ECO:0000256" key="1">
    <source>
        <dbReference type="ARBA" id="ARBA00002869"/>
    </source>
</evidence>
<feature type="domain" description="Porphobilinogen deaminase N-terminal" evidence="8">
    <location>
        <begin position="13"/>
        <end position="218"/>
    </location>
</feature>
<keyword evidence="3 6" id="KW-0808">Transferase</keyword>
<dbReference type="PANTHER" id="PTHR11557:SF0">
    <property type="entry name" value="PORPHOBILINOGEN DEAMINASE"/>
    <property type="match status" value="1"/>
</dbReference>
<dbReference type="SUPFAM" id="SSF53850">
    <property type="entry name" value="Periplasmic binding protein-like II"/>
    <property type="match status" value="1"/>
</dbReference>
<gene>
    <name evidence="6" type="primary">hemC</name>
    <name evidence="10" type="ORF">J2S43_006494</name>
</gene>
<name>A0ABT9N2R1_9ACTN</name>
<feature type="region of interest" description="Disordered" evidence="7">
    <location>
        <begin position="312"/>
        <end position="342"/>
    </location>
</feature>
<evidence type="ECO:0000313" key="10">
    <source>
        <dbReference type="EMBL" id="MDP9797982.1"/>
    </source>
</evidence>
<evidence type="ECO:0000313" key="11">
    <source>
        <dbReference type="Proteomes" id="UP001240984"/>
    </source>
</evidence>
<keyword evidence="4 6" id="KW-0627">Porphyrin biosynthesis</keyword>
<protein>
    <recommendedName>
        <fullName evidence="6">Porphobilinogen deaminase</fullName>
        <shortName evidence="6">PBG</shortName>
        <ecNumber evidence="6">2.5.1.61</ecNumber>
    </recommendedName>
    <alternativeName>
        <fullName evidence="6">Hydroxymethylbilane synthase</fullName>
        <shortName evidence="6">HMBS</shortName>
    </alternativeName>
    <alternativeName>
        <fullName evidence="6">Pre-uroporphyrinogen synthase</fullName>
    </alternativeName>
</protein>
<evidence type="ECO:0000256" key="6">
    <source>
        <dbReference type="HAMAP-Rule" id="MF_00260"/>
    </source>
</evidence>
<feature type="domain" description="Porphobilinogen deaminase C-terminal" evidence="9">
    <location>
        <begin position="234"/>
        <end position="305"/>
    </location>
</feature>
<evidence type="ECO:0000256" key="5">
    <source>
        <dbReference type="ARBA" id="ARBA00048169"/>
    </source>
</evidence>
<keyword evidence="11" id="KW-1185">Reference proteome</keyword>
<dbReference type="SUPFAM" id="SSF54782">
    <property type="entry name" value="Porphobilinogen deaminase (hydroxymethylbilane synthase), C-terminal domain"/>
    <property type="match status" value="1"/>
</dbReference>
<reference evidence="10 11" key="1">
    <citation type="submission" date="2023-07" db="EMBL/GenBank/DDBJ databases">
        <title>Sequencing the genomes of 1000 actinobacteria strains.</title>
        <authorList>
            <person name="Klenk H.-P."/>
        </authorList>
    </citation>
    <scope>NUCLEOTIDE SEQUENCE [LARGE SCALE GENOMIC DNA]</scope>
    <source>
        <strain evidence="10 11">DSM 44710</strain>
    </source>
</reference>
<dbReference type="Proteomes" id="UP001240984">
    <property type="component" value="Unassembled WGS sequence"/>
</dbReference>
<dbReference type="EMBL" id="JAUSRA010000001">
    <property type="protein sequence ID" value="MDP9797982.1"/>
    <property type="molecule type" value="Genomic_DNA"/>
</dbReference>
<comment type="similarity">
    <text evidence="2 6">Belongs to the HMBS family.</text>
</comment>
<dbReference type="InterPro" id="IPR022419">
    <property type="entry name" value="Porphobilin_deaminase_cofac_BS"/>
</dbReference>
<evidence type="ECO:0000259" key="8">
    <source>
        <dbReference type="Pfam" id="PF01379"/>
    </source>
</evidence>
<feature type="modified residue" description="S-(dipyrrolylmethanemethyl)cysteine" evidence="6">
    <location>
        <position position="248"/>
    </location>
</feature>
<comment type="caution">
    <text evidence="10">The sequence shown here is derived from an EMBL/GenBank/DDBJ whole genome shotgun (WGS) entry which is preliminary data.</text>
</comment>
<dbReference type="Gene3D" id="3.30.160.40">
    <property type="entry name" value="Porphobilinogen deaminase, C-terminal domain"/>
    <property type="match status" value="1"/>
</dbReference>
<dbReference type="Pfam" id="PF03900">
    <property type="entry name" value="Porphobil_deamC"/>
    <property type="match status" value="1"/>
</dbReference>
<accession>A0ABT9N2R1</accession>